<keyword evidence="3" id="KW-0633">Potassium transport</keyword>
<name>B1I1A8_DESAP</name>
<dbReference type="Pfam" id="PF02080">
    <property type="entry name" value="TrkA_C"/>
    <property type="match status" value="2"/>
</dbReference>
<feature type="domain" description="RCK N-terminal" evidence="7">
    <location>
        <begin position="228"/>
        <end position="345"/>
    </location>
</feature>
<dbReference type="OrthoDB" id="9775180at2"/>
<dbReference type="AlphaFoldDB" id="B1I1A8"/>
<evidence type="ECO:0000259" key="8">
    <source>
        <dbReference type="PROSITE" id="PS51202"/>
    </source>
</evidence>
<dbReference type="GO" id="GO:0005886">
    <property type="term" value="C:plasma membrane"/>
    <property type="evidence" value="ECO:0007669"/>
    <property type="project" value="InterPro"/>
</dbReference>
<reference evidence="9 10" key="2">
    <citation type="journal article" date="2008" name="Science">
        <title>Environmental genomics reveals a single-species ecosystem deep within Earth.</title>
        <authorList>
            <person name="Chivian D."/>
            <person name="Brodie E.L."/>
            <person name="Alm E.J."/>
            <person name="Culley D.E."/>
            <person name="Dehal P.S."/>
            <person name="Desantis T.Z."/>
            <person name="Gihring T.M."/>
            <person name="Lapidus A."/>
            <person name="Lin L.H."/>
            <person name="Lowry S.R."/>
            <person name="Moser D.P."/>
            <person name="Richardson P.M."/>
            <person name="Southam G."/>
            <person name="Wanger G."/>
            <person name="Pratt L.M."/>
            <person name="Andersen G.L."/>
            <person name="Hazen T.C."/>
            <person name="Brockman F.J."/>
            <person name="Arkin A.P."/>
            <person name="Onstott T.C."/>
        </authorList>
    </citation>
    <scope>NUCLEOTIDE SEQUENCE [LARGE SCALE GENOMIC DNA]</scope>
    <source>
        <strain evidence="9 10">MP104C</strain>
    </source>
</reference>
<dbReference type="PROSITE" id="PS51201">
    <property type="entry name" value="RCK_N"/>
    <property type="match status" value="2"/>
</dbReference>
<evidence type="ECO:0000256" key="6">
    <source>
        <dbReference type="ARBA" id="ARBA00023065"/>
    </source>
</evidence>
<keyword evidence="10" id="KW-1185">Reference proteome</keyword>
<dbReference type="NCBIfam" id="NF007031">
    <property type="entry name" value="PRK09496.1-2"/>
    <property type="match status" value="1"/>
</dbReference>
<dbReference type="EMBL" id="CP000860">
    <property type="protein sequence ID" value="ACA58827.1"/>
    <property type="molecule type" value="Genomic_DNA"/>
</dbReference>
<dbReference type="Gene3D" id="3.40.50.720">
    <property type="entry name" value="NAD(P)-binding Rossmann-like Domain"/>
    <property type="match status" value="2"/>
</dbReference>
<organism evidence="9 10">
    <name type="scientific">Desulforudis audaxviator (strain MP104C)</name>
    <dbReference type="NCBI Taxonomy" id="477974"/>
    <lineage>
        <taxon>Bacteria</taxon>
        <taxon>Bacillati</taxon>
        <taxon>Bacillota</taxon>
        <taxon>Clostridia</taxon>
        <taxon>Thermoanaerobacterales</taxon>
        <taxon>Candidatus Desulforudaceae</taxon>
        <taxon>Candidatus Desulforudis</taxon>
    </lineage>
</organism>
<keyword evidence="2" id="KW-0813">Transport</keyword>
<dbReference type="NCBIfam" id="NF007034">
    <property type="entry name" value="PRK09496.2-1"/>
    <property type="match status" value="1"/>
</dbReference>
<dbReference type="Pfam" id="PF02254">
    <property type="entry name" value="TrkA_N"/>
    <property type="match status" value="2"/>
</dbReference>
<keyword evidence="4" id="KW-0630">Potassium</keyword>
<dbReference type="STRING" id="477974.Daud_0266"/>
<dbReference type="InterPro" id="IPR006037">
    <property type="entry name" value="RCK_C"/>
</dbReference>
<dbReference type="Gene3D" id="3.30.70.1450">
    <property type="entry name" value="Regulator of K+ conductance, C-terminal domain"/>
    <property type="match status" value="2"/>
</dbReference>
<dbReference type="InterPro" id="IPR050721">
    <property type="entry name" value="Trk_Ktr_HKT_K-transport"/>
</dbReference>
<evidence type="ECO:0000259" key="7">
    <source>
        <dbReference type="PROSITE" id="PS51201"/>
    </source>
</evidence>
<dbReference type="PANTHER" id="PTHR43833:SF5">
    <property type="entry name" value="TRK SYSTEM POTASSIUM UPTAKE PROTEIN TRKA"/>
    <property type="match status" value="1"/>
</dbReference>
<dbReference type="PANTHER" id="PTHR43833">
    <property type="entry name" value="POTASSIUM CHANNEL PROTEIN 2-RELATED-RELATED"/>
    <property type="match status" value="1"/>
</dbReference>
<dbReference type="NCBIfam" id="NF007041">
    <property type="entry name" value="PRK09496.3-4"/>
    <property type="match status" value="1"/>
</dbReference>
<dbReference type="NCBIfam" id="NF007032">
    <property type="entry name" value="PRK09496.1-4"/>
    <property type="match status" value="1"/>
</dbReference>
<feature type="domain" description="RCK C-terminal" evidence="8">
    <location>
        <begin position="140"/>
        <end position="222"/>
    </location>
</feature>
<dbReference type="SUPFAM" id="SSF116726">
    <property type="entry name" value="TrkA C-terminal domain-like"/>
    <property type="match status" value="2"/>
</dbReference>
<evidence type="ECO:0000256" key="2">
    <source>
        <dbReference type="ARBA" id="ARBA00022448"/>
    </source>
</evidence>
<dbReference type="InterPro" id="IPR036721">
    <property type="entry name" value="RCK_C_sf"/>
</dbReference>
<protein>
    <recommendedName>
        <fullName evidence="1">Trk system potassium uptake protein TrkA</fullName>
    </recommendedName>
</protein>
<feature type="domain" description="RCK C-terminal" evidence="8">
    <location>
        <begin position="365"/>
        <end position="445"/>
    </location>
</feature>
<gene>
    <name evidence="9" type="ordered locus">Daud_0266</name>
</gene>
<dbReference type="RefSeq" id="WP_012301419.1">
    <property type="nucleotide sequence ID" value="NC_010424.1"/>
</dbReference>
<dbReference type="InterPro" id="IPR036291">
    <property type="entry name" value="NAD(P)-bd_dom_sf"/>
</dbReference>
<dbReference type="HOGENOM" id="CLU_046525_0_1_9"/>
<feature type="domain" description="RCK N-terminal" evidence="7">
    <location>
        <begin position="1"/>
        <end position="120"/>
    </location>
</feature>
<dbReference type="InterPro" id="IPR003148">
    <property type="entry name" value="RCK_N"/>
</dbReference>
<dbReference type="InterPro" id="IPR006036">
    <property type="entry name" value="K_uptake_TrkA"/>
</dbReference>
<dbReference type="SUPFAM" id="SSF51735">
    <property type="entry name" value="NAD(P)-binding Rossmann-fold domains"/>
    <property type="match status" value="2"/>
</dbReference>
<evidence type="ECO:0000256" key="3">
    <source>
        <dbReference type="ARBA" id="ARBA00022538"/>
    </source>
</evidence>
<accession>B1I1A8</accession>
<evidence type="ECO:0000313" key="9">
    <source>
        <dbReference type="EMBL" id="ACA58827.1"/>
    </source>
</evidence>
<sequence>MRVTIIGAGKVGLEIARRLDTDNHDIVVIDRDERKLALIEQQMDVLCVKGNASSASVLTLPEVLKSDLVAAVTDSDEINMIACLMAKKLGVPKTVARIRDPVYVRDLVVPKEDLGLDLIINPDYSAALEIARLLTVSLPVHTEPFADGRVQMADVTIDESHRHIVNRRVMDIDIPESCLIVGISRKGQMIMPGGSDVIMPGDTLYLIGHVDSIGKFAARLKHKRHQGATNVIILGGGRIGFYLGEKLCSLGLKPKIIEQDPERCRDLAERLPDALILRGDGSDIDLLKREGIRETDGFVAVTGLDEENLLVALLAKQLGAKQVIAKVSRPNYTSLVEQLGVDAAISPRLIMASAILRYIRGGRLLSLVLLLNDKAEVLELILSPNSRMVGKPISKLVLPEGIIIGAIKRGNEIIIPKGDAVLKGSDRLVVFAVGFHVNEIETLFN</sequence>
<dbReference type="GO" id="GO:0015079">
    <property type="term" value="F:potassium ion transmembrane transporter activity"/>
    <property type="evidence" value="ECO:0007669"/>
    <property type="project" value="InterPro"/>
</dbReference>
<dbReference type="eggNOG" id="COG0569">
    <property type="taxonomic scope" value="Bacteria"/>
</dbReference>
<evidence type="ECO:0000313" key="10">
    <source>
        <dbReference type="Proteomes" id="UP000008544"/>
    </source>
</evidence>
<evidence type="ECO:0000256" key="4">
    <source>
        <dbReference type="ARBA" id="ARBA00022958"/>
    </source>
</evidence>
<dbReference type="PROSITE" id="PS51202">
    <property type="entry name" value="RCK_C"/>
    <property type="match status" value="2"/>
</dbReference>
<keyword evidence="5" id="KW-0520">NAD</keyword>
<reference evidence="10" key="1">
    <citation type="submission" date="2007-10" db="EMBL/GenBank/DDBJ databases">
        <title>Complete sequence of chromosome of Desulforudis audaxviator MP104C.</title>
        <authorList>
            <person name="Copeland A."/>
            <person name="Lucas S."/>
            <person name="Lapidus A."/>
            <person name="Barry K."/>
            <person name="Glavina del Rio T."/>
            <person name="Dalin E."/>
            <person name="Tice H."/>
            <person name="Bruce D."/>
            <person name="Pitluck S."/>
            <person name="Lowry S.R."/>
            <person name="Larimer F."/>
            <person name="Land M.L."/>
            <person name="Hauser L."/>
            <person name="Kyrpides N."/>
            <person name="Ivanova N.N."/>
            <person name="Richardson P."/>
        </authorList>
    </citation>
    <scope>NUCLEOTIDE SEQUENCE [LARGE SCALE GENOMIC DNA]</scope>
    <source>
        <strain evidence="10">MP104C</strain>
    </source>
</reference>
<keyword evidence="6" id="KW-0406">Ion transport</keyword>
<dbReference type="Proteomes" id="UP000008544">
    <property type="component" value="Chromosome"/>
</dbReference>
<evidence type="ECO:0000256" key="1">
    <source>
        <dbReference type="ARBA" id="ARBA00017378"/>
    </source>
</evidence>
<evidence type="ECO:0000256" key="5">
    <source>
        <dbReference type="ARBA" id="ARBA00023027"/>
    </source>
</evidence>
<dbReference type="PRINTS" id="PR00335">
    <property type="entry name" value="KUPTAKETRKA"/>
</dbReference>
<dbReference type="NCBIfam" id="NF007039">
    <property type="entry name" value="PRK09496.3-2"/>
    <property type="match status" value="1"/>
</dbReference>
<dbReference type="KEGG" id="dau:Daud_0266"/>
<proteinExistence type="predicted"/>